<dbReference type="RefSeq" id="WP_039979596.1">
    <property type="nucleotide sequence ID" value="NZ_BAOJ01000017.1"/>
</dbReference>
<dbReference type="AlphaFoldDB" id="A0A511Q9Z3"/>
<dbReference type="Gene3D" id="3.40.50.2000">
    <property type="entry name" value="Glycogen Phosphorylase B"/>
    <property type="match status" value="1"/>
</dbReference>
<dbReference type="EMBL" id="BJXJ01000001">
    <property type="protein sequence ID" value="GEM74119.1"/>
    <property type="molecule type" value="Genomic_DNA"/>
</dbReference>
<proteinExistence type="predicted"/>
<accession>A0A511Q9Z3</accession>
<protein>
    <recommendedName>
        <fullName evidence="3">Glycosyl transferase family 28 C-terminal domain-containing protein</fullName>
    </recommendedName>
</protein>
<comment type="caution">
    <text evidence="1">The sequence shown here is derived from an EMBL/GenBank/DDBJ whole genome shotgun (WGS) entry which is preliminary data.</text>
</comment>
<dbReference type="Gene3D" id="3.40.50.11190">
    <property type="match status" value="1"/>
</dbReference>
<name>A0A511Q9Z3_9VIBR</name>
<evidence type="ECO:0000313" key="1">
    <source>
        <dbReference type="EMBL" id="GEM74119.1"/>
    </source>
</evidence>
<sequence>MSTLLFVIEAREGKGMGHVYRSISIIEKLKKHSDIHAIFLCHKGQTIIKEMVGLNATLNFKHNKDEALSLIKSIKPDMVINDCLDNEAFYIRELKKISLKVINIEDIGEGSFLADKVINCVYSDCGQHNALYGEKYMDIRDAFHRNKPFVQRDSEFVKNVLVNFGGEDPNNITMKVLRVIANSDYLKTFHYTLALGSRYRSLNEVEAFTKINRLKVDIKLNTDLATLMPHADIAVLANCRTVFEAAFMLLPSVIISANARECLHTFYRKVDFPYCGNGLLINNDIIEHKISQLILDKEYRAHIIKNLEQLEIGQGLAHLESEIMTIPR</sequence>
<dbReference type="Proteomes" id="UP000321922">
    <property type="component" value="Unassembled WGS sequence"/>
</dbReference>
<evidence type="ECO:0008006" key="3">
    <source>
        <dbReference type="Google" id="ProtNLM"/>
    </source>
</evidence>
<keyword evidence="2" id="KW-1185">Reference proteome</keyword>
<organism evidence="1 2">
    <name type="scientific">Vibrio sagamiensis NBRC 104589</name>
    <dbReference type="NCBI Taxonomy" id="1219064"/>
    <lineage>
        <taxon>Bacteria</taxon>
        <taxon>Pseudomonadati</taxon>
        <taxon>Pseudomonadota</taxon>
        <taxon>Gammaproteobacteria</taxon>
        <taxon>Vibrionales</taxon>
        <taxon>Vibrionaceae</taxon>
        <taxon>Vibrio</taxon>
    </lineage>
</organism>
<evidence type="ECO:0000313" key="2">
    <source>
        <dbReference type="Proteomes" id="UP000321922"/>
    </source>
</evidence>
<gene>
    <name evidence="1" type="ORF">VSA01S_02310</name>
</gene>
<reference evidence="1 2" key="1">
    <citation type="submission" date="2019-07" db="EMBL/GenBank/DDBJ databases">
        <title>Whole genome shotgun sequence of Vibrio sagamiensis NBRC 104589.</title>
        <authorList>
            <person name="Hosoyama A."/>
            <person name="Uohara A."/>
            <person name="Ohji S."/>
            <person name="Ichikawa N."/>
        </authorList>
    </citation>
    <scope>NUCLEOTIDE SEQUENCE [LARGE SCALE GENOMIC DNA]</scope>
    <source>
        <strain evidence="1 2">NBRC 104589</strain>
    </source>
</reference>
<dbReference type="OrthoDB" id="9805604at2"/>